<reference evidence="3" key="1">
    <citation type="journal article" date="2014" name="Science">
        <title>Ancient hybridizations among the ancestral genomes of bread wheat.</title>
        <authorList>
            <consortium name="International Wheat Genome Sequencing Consortium,"/>
            <person name="Marcussen T."/>
            <person name="Sandve S.R."/>
            <person name="Heier L."/>
            <person name="Spannagl M."/>
            <person name="Pfeifer M."/>
            <person name="Jakobsen K.S."/>
            <person name="Wulff B.B."/>
            <person name="Steuernagel B."/>
            <person name="Mayer K.F."/>
            <person name="Olsen O.A."/>
        </authorList>
    </citation>
    <scope>NUCLEOTIDE SEQUENCE [LARGE SCALE GENOMIC DNA]</scope>
    <source>
        <strain evidence="3">cv. AL8/78</strain>
    </source>
</reference>
<evidence type="ECO:0000313" key="3">
    <source>
        <dbReference type="Proteomes" id="UP000015105"/>
    </source>
</evidence>
<dbReference type="AlphaFoldDB" id="A0A453DQ52"/>
<proteinExistence type="predicted"/>
<reference evidence="2" key="4">
    <citation type="submission" date="2019-03" db="UniProtKB">
        <authorList>
            <consortium name="EnsemblPlants"/>
        </authorList>
    </citation>
    <scope>IDENTIFICATION</scope>
</reference>
<feature type="compositionally biased region" description="Basic and acidic residues" evidence="1">
    <location>
        <begin position="111"/>
        <end position="127"/>
    </location>
</feature>
<sequence length="424" mass="44952">MQAPSIILRIVSVASRWTSINQSVGPRQSLVDADVEWHLHGIAPVRSRDQVHRRHGEEGPLAGGHHGAGRGAAPHLHLHQHDVRLAAVRGQVHPHLAREPRLGGRAPPGADHGHGGRRGAERAHGQQEHAAVVVADEQQPRRRHGHLEPAHLAVVDGAHRHGVGGAEVGGEVRRRADEGAAVLRAAAGRVRAGAPVLVGLVVGDVPVAAGVGALYPGGGHHGVQRGAGVEEAAAVRACPALPGGLLGRAPAAGQVAALALQAHRSDSGGRSGRLRERIERVWWTKKGREGRGQRKNLEDGGLEGEGAERAVEHAHVDLHGELRPGAALRHRDDGASSGRRVVRDELLLHEMAVGQVQPRLLGALVGLVRRRRRAPAPPLHAGALHPTYLALGENPLRLFCPRPNFSCSGRKNKWRSAGTALEMR</sequence>
<evidence type="ECO:0000313" key="2">
    <source>
        <dbReference type="EnsemblPlants" id="AET3Gv20035800.1"/>
    </source>
</evidence>
<keyword evidence="3" id="KW-1185">Reference proteome</keyword>
<reference evidence="3" key="2">
    <citation type="journal article" date="2017" name="Nat. Plants">
        <title>The Aegilops tauschii genome reveals multiple impacts of transposons.</title>
        <authorList>
            <person name="Zhao G."/>
            <person name="Zou C."/>
            <person name="Li K."/>
            <person name="Wang K."/>
            <person name="Li T."/>
            <person name="Gao L."/>
            <person name="Zhang X."/>
            <person name="Wang H."/>
            <person name="Yang Z."/>
            <person name="Liu X."/>
            <person name="Jiang W."/>
            <person name="Mao L."/>
            <person name="Kong X."/>
            <person name="Jiao Y."/>
            <person name="Jia J."/>
        </authorList>
    </citation>
    <scope>NUCLEOTIDE SEQUENCE [LARGE SCALE GENOMIC DNA]</scope>
    <source>
        <strain evidence="3">cv. AL8/78</strain>
    </source>
</reference>
<protein>
    <submittedName>
        <fullName evidence="2">Uncharacterized protein</fullName>
    </submittedName>
</protein>
<name>A0A453DQ52_AEGTS</name>
<reference evidence="2" key="3">
    <citation type="journal article" date="2017" name="Nature">
        <title>Genome sequence of the progenitor of the wheat D genome Aegilops tauschii.</title>
        <authorList>
            <person name="Luo M.C."/>
            <person name="Gu Y.Q."/>
            <person name="Puiu D."/>
            <person name="Wang H."/>
            <person name="Twardziok S.O."/>
            <person name="Deal K.R."/>
            <person name="Huo N."/>
            <person name="Zhu T."/>
            <person name="Wang L."/>
            <person name="Wang Y."/>
            <person name="McGuire P.E."/>
            <person name="Liu S."/>
            <person name="Long H."/>
            <person name="Ramasamy R.K."/>
            <person name="Rodriguez J.C."/>
            <person name="Van S.L."/>
            <person name="Yuan L."/>
            <person name="Wang Z."/>
            <person name="Xia Z."/>
            <person name="Xiao L."/>
            <person name="Anderson O.D."/>
            <person name="Ouyang S."/>
            <person name="Liang Y."/>
            <person name="Zimin A.V."/>
            <person name="Pertea G."/>
            <person name="Qi P."/>
            <person name="Bennetzen J.L."/>
            <person name="Dai X."/>
            <person name="Dawson M.W."/>
            <person name="Muller H.G."/>
            <person name="Kugler K."/>
            <person name="Rivarola-Duarte L."/>
            <person name="Spannagl M."/>
            <person name="Mayer K.F.X."/>
            <person name="Lu F.H."/>
            <person name="Bevan M.W."/>
            <person name="Leroy P."/>
            <person name="Li P."/>
            <person name="You F.M."/>
            <person name="Sun Q."/>
            <person name="Liu Z."/>
            <person name="Lyons E."/>
            <person name="Wicker T."/>
            <person name="Salzberg S.L."/>
            <person name="Devos K.M."/>
            <person name="Dvorak J."/>
        </authorList>
    </citation>
    <scope>NUCLEOTIDE SEQUENCE [LARGE SCALE GENOMIC DNA]</scope>
    <source>
        <strain evidence="2">cv. AL8/78</strain>
    </source>
</reference>
<feature type="region of interest" description="Disordered" evidence="1">
    <location>
        <begin position="96"/>
        <end position="144"/>
    </location>
</feature>
<dbReference type="EnsemblPlants" id="AET3Gv20035800.1">
    <property type="protein sequence ID" value="AET3Gv20035800.1"/>
    <property type="gene ID" value="AET3Gv20035800"/>
</dbReference>
<dbReference type="Proteomes" id="UP000015105">
    <property type="component" value="Chromosome 3D"/>
</dbReference>
<organism evidence="2 3">
    <name type="scientific">Aegilops tauschii subsp. strangulata</name>
    <name type="common">Goatgrass</name>
    <dbReference type="NCBI Taxonomy" id="200361"/>
    <lineage>
        <taxon>Eukaryota</taxon>
        <taxon>Viridiplantae</taxon>
        <taxon>Streptophyta</taxon>
        <taxon>Embryophyta</taxon>
        <taxon>Tracheophyta</taxon>
        <taxon>Spermatophyta</taxon>
        <taxon>Magnoliopsida</taxon>
        <taxon>Liliopsida</taxon>
        <taxon>Poales</taxon>
        <taxon>Poaceae</taxon>
        <taxon>BOP clade</taxon>
        <taxon>Pooideae</taxon>
        <taxon>Triticodae</taxon>
        <taxon>Triticeae</taxon>
        <taxon>Triticinae</taxon>
        <taxon>Aegilops</taxon>
    </lineage>
</organism>
<feature type="compositionally biased region" description="Basic and acidic residues" evidence="1">
    <location>
        <begin position="48"/>
        <end position="58"/>
    </location>
</feature>
<reference evidence="2" key="5">
    <citation type="journal article" date="2021" name="G3 (Bethesda)">
        <title>Aegilops tauschii genome assembly Aet v5.0 features greater sequence contiguity and improved annotation.</title>
        <authorList>
            <person name="Wang L."/>
            <person name="Zhu T."/>
            <person name="Rodriguez J.C."/>
            <person name="Deal K.R."/>
            <person name="Dubcovsky J."/>
            <person name="McGuire P.E."/>
            <person name="Lux T."/>
            <person name="Spannagl M."/>
            <person name="Mayer K.F.X."/>
            <person name="Baldrich P."/>
            <person name="Meyers B.C."/>
            <person name="Huo N."/>
            <person name="Gu Y.Q."/>
            <person name="Zhou H."/>
            <person name="Devos K.M."/>
            <person name="Bennetzen J.L."/>
            <person name="Unver T."/>
            <person name="Budak H."/>
            <person name="Gulick P.J."/>
            <person name="Galiba G."/>
            <person name="Kalapos B."/>
            <person name="Nelson D.R."/>
            <person name="Li P."/>
            <person name="You F.M."/>
            <person name="Luo M.C."/>
            <person name="Dvorak J."/>
        </authorList>
    </citation>
    <scope>NUCLEOTIDE SEQUENCE [LARGE SCALE GENOMIC DNA]</scope>
    <source>
        <strain evidence="2">cv. AL8/78</strain>
    </source>
</reference>
<accession>A0A453DQ52</accession>
<feature type="region of interest" description="Disordered" evidence="1">
    <location>
        <begin position="48"/>
        <end position="73"/>
    </location>
</feature>
<feature type="compositionally biased region" description="Gly residues" evidence="1">
    <location>
        <begin position="61"/>
        <end position="70"/>
    </location>
</feature>
<evidence type="ECO:0000256" key="1">
    <source>
        <dbReference type="SAM" id="MobiDB-lite"/>
    </source>
</evidence>
<dbReference type="Gramene" id="AET3Gv20035800.1">
    <property type="protein sequence ID" value="AET3Gv20035800.1"/>
    <property type="gene ID" value="AET3Gv20035800"/>
</dbReference>